<evidence type="ECO:0000313" key="3">
    <source>
        <dbReference type="Proteomes" id="UP000005953"/>
    </source>
</evidence>
<dbReference type="AlphaFoldDB" id="A4BEU3"/>
<dbReference type="PANTHER" id="PTHR15020">
    <property type="entry name" value="FLAVIN REDUCTASE-RELATED"/>
    <property type="match status" value="1"/>
</dbReference>
<dbReference type="SUPFAM" id="SSF51735">
    <property type="entry name" value="NAD(P)-binding Rossmann-fold domains"/>
    <property type="match status" value="1"/>
</dbReference>
<dbReference type="InterPro" id="IPR016040">
    <property type="entry name" value="NAD(P)-bd_dom"/>
</dbReference>
<accession>A4BEU3</accession>
<dbReference type="EMBL" id="AAOE01000011">
    <property type="protein sequence ID" value="EAR09278.1"/>
    <property type="molecule type" value="Genomic_DNA"/>
</dbReference>
<keyword evidence="3" id="KW-1185">Reference proteome</keyword>
<evidence type="ECO:0000313" key="2">
    <source>
        <dbReference type="EMBL" id="EAR09278.1"/>
    </source>
</evidence>
<organism evidence="2 3">
    <name type="scientific">Reinekea blandensis MED297</name>
    <dbReference type="NCBI Taxonomy" id="314283"/>
    <lineage>
        <taxon>Bacteria</taxon>
        <taxon>Pseudomonadati</taxon>
        <taxon>Pseudomonadota</taxon>
        <taxon>Gammaproteobacteria</taxon>
        <taxon>Oceanospirillales</taxon>
        <taxon>Saccharospirillaceae</taxon>
        <taxon>Reinekea</taxon>
    </lineage>
</organism>
<dbReference type="STRING" id="314283.MED297_18358"/>
<dbReference type="RefSeq" id="WP_008044158.1">
    <property type="nucleotide sequence ID" value="NZ_CH724151.1"/>
</dbReference>
<proteinExistence type="predicted"/>
<dbReference type="Gene3D" id="3.40.50.720">
    <property type="entry name" value="NAD(P)-binding Rossmann-like Domain"/>
    <property type="match status" value="1"/>
</dbReference>
<protein>
    <recommendedName>
        <fullName evidence="1">NAD(P)-binding domain-containing protein</fullName>
    </recommendedName>
</protein>
<comment type="caution">
    <text evidence="2">The sequence shown here is derived from an EMBL/GenBank/DDBJ whole genome shotgun (WGS) entry which is preliminary data.</text>
</comment>
<dbReference type="HOGENOM" id="CLU_025711_4_2_6"/>
<reference evidence="2 3" key="1">
    <citation type="submission" date="2006-02" db="EMBL/GenBank/DDBJ databases">
        <authorList>
            <person name="Pinhassi J."/>
            <person name="Pedros-Alio C."/>
            <person name="Ferriera S."/>
            <person name="Johnson J."/>
            <person name="Kravitz S."/>
            <person name="Halpern A."/>
            <person name="Remington K."/>
            <person name="Beeson K."/>
            <person name="Tran B."/>
            <person name="Rogers Y.-H."/>
            <person name="Friedman R."/>
            <person name="Venter J.C."/>
        </authorList>
    </citation>
    <scope>NUCLEOTIDE SEQUENCE [LARGE SCALE GENOMIC DNA]</scope>
    <source>
        <strain evidence="2 3">MED297</strain>
    </source>
</reference>
<dbReference type="OrthoDB" id="9785372at2"/>
<dbReference type="PANTHER" id="PTHR15020:SF11">
    <property type="entry name" value="OS06G0360300 PROTEIN"/>
    <property type="match status" value="1"/>
</dbReference>
<name>A4BEU3_9GAMM</name>
<sequence length="242" mass="27153">MTTLVLGATGATGRLVVQQLLAKGTPVKALVRSKARLMPLFQDLYHLDIIETDITDLTIEQWQQQLQGITTVISCLGHNMTFKGLFGHPRRLVTDVLARIHQAIERLAPAEPIKYILMNTTGARNPDLNEQHSVGEKLIVGLLRQCLPPHADNEDAAAYLRTQVGQNNPFLKWVTVRPDGLIDKPEVSHYVEEPSPTRSPIFDAGRISRINVGHFMMRLVVEEKTWRQWQGQSPVLYNAEPG</sequence>
<dbReference type="InterPro" id="IPR036291">
    <property type="entry name" value="NAD(P)-bd_dom_sf"/>
</dbReference>
<dbReference type="Pfam" id="PF13460">
    <property type="entry name" value="NAD_binding_10"/>
    <property type="match status" value="1"/>
</dbReference>
<feature type="domain" description="NAD(P)-binding" evidence="1">
    <location>
        <begin position="7"/>
        <end position="220"/>
    </location>
</feature>
<evidence type="ECO:0000259" key="1">
    <source>
        <dbReference type="Pfam" id="PF13460"/>
    </source>
</evidence>
<dbReference type="Proteomes" id="UP000005953">
    <property type="component" value="Unassembled WGS sequence"/>
</dbReference>
<gene>
    <name evidence="2" type="ORF">MED297_18358</name>
</gene>